<dbReference type="PANTHER" id="PTHR42770:SF7">
    <property type="entry name" value="MEMBRANE PROTEIN"/>
    <property type="match status" value="1"/>
</dbReference>
<feature type="transmembrane region" description="Helical" evidence="6">
    <location>
        <begin position="20"/>
        <end position="45"/>
    </location>
</feature>
<dbReference type="Gene3D" id="1.20.1740.10">
    <property type="entry name" value="Amino acid/polyamine transporter I"/>
    <property type="match status" value="1"/>
</dbReference>
<feature type="transmembrane region" description="Helical" evidence="6">
    <location>
        <begin position="236"/>
        <end position="260"/>
    </location>
</feature>
<feature type="transmembrane region" description="Helical" evidence="6">
    <location>
        <begin position="362"/>
        <end position="388"/>
    </location>
</feature>
<keyword evidence="3 6" id="KW-0812">Transmembrane</keyword>
<keyword evidence="5 6" id="KW-0472">Membrane</keyword>
<organism evidence="7 8">
    <name type="scientific">Streptomyces canus</name>
    <dbReference type="NCBI Taxonomy" id="58343"/>
    <lineage>
        <taxon>Bacteria</taxon>
        <taxon>Bacillati</taxon>
        <taxon>Actinomycetota</taxon>
        <taxon>Actinomycetes</taxon>
        <taxon>Kitasatosporales</taxon>
        <taxon>Streptomycetaceae</taxon>
        <taxon>Streptomyces</taxon>
        <taxon>Streptomyces aurantiacus group</taxon>
    </lineage>
</organism>
<dbReference type="PANTHER" id="PTHR42770">
    <property type="entry name" value="AMINO ACID TRANSPORTER-RELATED"/>
    <property type="match status" value="1"/>
</dbReference>
<keyword evidence="2" id="KW-1003">Cell membrane</keyword>
<dbReference type="PIRSF" id="PIRSF006060">
    <property type="entry name" value="AA_transporter"/>
    <property type="match status" value="1"/>
</dbReference>
<comment type="subcellular location">
    <subcellularLocation>
        <location evidence="1">Cell membrane</location>
        <topology evidence="1">Multi-pass membrane protein</topology>
    </subcellularLocation>
</comment>
<feature type="transmembrane region" description="Helical" evidence="6">
    <location>
        <begin position="51"/>
        <end position="69"/>
    </location>
</feature>
<proteinExistence type="predicted"/>
<dbReference type="Pfam" id="PF13520">
    <property type="entry name" value="AA_permease_2"/>
    <property type="match status" value="1"/>
</dbReference>
<feature type="transmembrane region" description="Helical" evidence="6">
    <location>
        <begin position="400"/>
        <end position="419"/>
    </location>
</feature>
<evidence type="ECO:0000256" key="4">
    <source>
        <dbReference type="ARBA" id="ARBA00022989"/>
    </source>
</evidence>
<evidence type="ECO:0000313" key="7">
    <source>
        <dbReference type="EMBL" id="KUN74631.1"/>
    </source>
</evidence>
<dbReference type="RefSeq" id="WP_059204151.1">
    <property type="nucleotide sequence ID" value="NZ_KQ948656.1"/>
</dbReference>
<feature type="transmembrane region" description="Helical" evidence="6">
    <location>
        <begin position="130"/>
        <end position="148"/>
    </location>
</feature>
<accession>A0A101SIL4</accession>
<dbReference type="GO" id="GO:0022857">
    <property type="term" value="F:transmembrane transporter activity"/>
    <property type="evidence" value="ECO:0007669"/>
    <property type="project" value="InterPro"/>
</dbReference>
<feature type="transmembrane region" description="Helical" evidence="6">
    <location>
        <begin position="199"/>
        <end position="216"/>
    </location>
</feature>
<feature type="transmembrane region" description="Helical" evidence="6">
    <location>
        <begin position="160"/>
        <end position="179"/>
    </location>
</feature>
<dbReference type="InterPro" id="IPR002293">
    <property type="entry name" value="AA/rel_permease1"/>
</dbReference>
<evidence type="ECO:0000256" key="6">
    <source>
        <dbReference type="SAM" id="Phobius"/>
    </source>
</evidence>
<feature type="transmembrane region" description="Helical" evidence="6">
    <location>
        <begin position="425"/>
        <end position="448"/>
    </location>
</feature>
<feature type="transmembrane region" description="Helical" evidence="6">
    <location>
        <begin position="334"/>
        <end position="356"/>
    </location>
</feature>
<dbReference type="EMBL" id="LMWU01000001">
    <property type="protein sequence ID" value="KUN74631.1"/>
    <property type="molecule type" value="Genomic_DNA"/>
</dbReference>
<dbReference type="GO" id="GO:0005886">
    <property type="term" value="C:plasma membrane"/>
    <property type="evidence" value="ECO:0007669"/>
    <property type="project" value="UniProtKB-SubCell"/>
</dbReference>
<feature type="transmembrane region" description="Helical" evidence="6">
    <location>
        <begin position="90"/>
        <end position="110"/>
    </location>
</feature>
<protein>
    <submittedName>
        <fullName evidence="7">Amino acid permease</fullName>
    </submittedName>
</protein>
<evidence type="ECO:0000256" key="1">
    <source>
        <dbReference type="ARBA" id="ARBA00004651"/>
    </source>
</evidence>
<dbReference type="InterPro" id="IPR050367">
    <property type="entry name" value="APC_superfamily"/>
</dbReference>
<keyword evidence="4 6" id="KW-1133">Transmembrane helix</keyword>
<name>A0A101SIL4_9ACTN</name>
<evidence type="ECO:0000313" key="8">
    <source>
        <dbReference type="Proteomes" id="UP000053669"/>
    </source>
</evidence>
<dbReference type="AlphaFoldDB" id="A0A101SIL4"/>
<feature type="transmembrane region" description="Helical" evidence="6">
    <location>
        <begin position="288"/>
        <end position="313"/>
    </location>
</feature>
<dbReference type="Proteomes" id="UP000053669">
    <property type="component" value="Unassembled WGS sequence"/>
</dbReference>
<reference evidence="7 8" key="1">
    <citation type="submission" date="2015-10" db="EMBL/GenBank/DDBJ databases">
        <title>Draft genome sequence of Streptomyces canus DSM 40017, type strain for the species Streptomyces canus.</title>
        <authorList>
            <person name="Ruckert C."/>
            <person name="Winkler A."/>
            <person name="Kalinowski J."/>
            <person name="Kampfer P."/>
            <person name="Glaeser S."/>
        </authorList>
    </citation>
    <scope>NUCLEOTIDE SEQUENCE [LARGE SCALE GENOMIC DNA]</scope>
    <source>
        <strain evidence="7 8">DSM 40017</strain>
    </source>
</reference>
<sequence>MINSRGRGLQANALGTFDTVVMAVAGSAPAYSIAATTAVLVGSVGLASPAALLYCAIPMLGIALAFSYLSRIDVNAGASYSWVGRTLHPFLGFVSGWALVISATIFMVAGSLPAGSMTLALFDQDLADNTALSTVVGAAWFVLMLLVVLGGARLTVRAQLVMSGVELAILALFAVLAFFHTGNARAFDWSWLGFSHFDGMQGFASGALIAAFYYWGWDVTSNLSEETRNSRRTTGLAGLIGVGIVFLLFEVFTIAVNVILTSKQIEDNDANVLAVLGDEVWPGWGGKLLIVAVMLSTIATLETTLIQVTRSLFAMGRDRTMPSALGRVHRRWNTPWVAIVVVGAVALVMFIASNALGSVGDILADAISAIGLQIAVYYGLSGLAVVVAYRKMLLKSPADFLLGGLWPLLGALFMFWIFVESLGDLSTAAITIGVGGLAVGLIPMLWYWRRGSDYYRPARLDASRTVEADYVPDGGASGPSLVHDGLPTDF</sequence>
<gene>
    <name evidence="7" type="ORF">AQJ46_03625</name>
</gene>
<dbReference type="STRING" id="58343.AQJ46_03625"/>
<evidence type="ECO:0000256" key="5">
    <source>
        <dbReference type="ARBA" id="ARBA00023136"/>
    </source>
</evidence>
<evidence type="ECO:0000256" key="3">
    <source>
        <dbReference type="ARBA" id="ARBA00022692"/>
    </source>
</evidence>
<comment type="caution">
    <text evidence="7">The sequence shown here is derived from an EMBL/GenBank/DDBJ whole genome shotgun (WGS) entry which is preliminary data.</text>
</comment>
<evidence type="ECO:0000256" key="2">
    <source>
        <dbReference type="ARBA" id="ARBA00022475"/>
    </source>
</evidence>